<proteinExistence type="predicted"/>
<organism evidence="1 2">
    <name type="scientific">Entomophthora muscae</name>
    <dbReference type="NCBI Taxonomy" id="34485"/>
    <lineage>
        <taxon>Eukaryota</taxon>
        <taxon>Fungi</taxon>
        <taxon>Fungi incertae sedis</taxon>
        <taxon>Zoopagomycota</taxon>
        <taxon>Entomophthoromycotina</taxon>
        <taxon>Entomophthoromycetes</taxon>
        <taxon>Entomophthorales</taxon>
        <taxon>Entomophthoraceae</taxon>
        <taxon>Entomophthora</taxon>
    </lineage>
</organism>
<keyword evidence="2" id="KW-1185">Reference proteome</keyword>
<reference evidence="1" key="1">
    <citation type="submission" date="2022-04" db="EMBL/GenBank/DDBJ databases">
        <title>Genome of the entomopathogenic fungus Entomophthora muscae.</title>
        <authorList>
            <person name="Elya C."/>
            <person name="Lovett B.R."/>
            <person name="Lee E."/>
            <person name="Macias A.M."/>
            <person name="Hajek A.E."/>
            <person name="De Bivort B.L."/>
            <person name="Kasson M.T."/>
            <person name="De Fine Licht H.H."/>
            <person name="Stajich J.E."/>
        </authorList>
    </citation>
    <scope>NUCLEOTIDE SEQUENCE</scope>
    <source>
        <strain evidence="1">Berkeley</strain>
    </source>
</reference>
<sequence length="145" mass="15769">MSVVGIDLGNLASYIAVARNRGIDVIANEVSNRDTPSLVSFGPKQRSLGEPAKTQRPRSVSSTQELVDVDGEVGVRVNYKGEPQCFSATQLMAMYLGKLRDTAANELKAPVSDVVVSVPGWFNDKQRRAMLDACQIANLNCLRLM</sequence>
<comment type="caution">
    <text evidence="1">The sequence shown here is derived from an EMBL/GenBank/DDBJ whole genome shotgun (WGS) entry which is preliminary data.</text>
</comment>
<protein>
    <submittedName>
        <fullName evidence="1">Adenyl-nucleotide exchange factor sse1</fullName>
    </submittedName>
</protein>
<accession>A0ACC2UJT6</accession>
<gene>
    <name evidence="1" type="primary">SSE1_2</name>
    <name evidence="1" type="ORF">DSO57_1036989</name>
</gene>
<evidence type="ECO:0000313" key="1">
    <source>
        <dbReference type="EMBL" id="KAJ9087059.1"/>
    </source>
</evidence>
<dbReference type="EMBL" id="QTSX02000377">
    <property type="protein sequence ID" value="KAJ9087059.1"/>
    <property type="molecule type" value="Genomic_DNA"/>
</dbReference>
<evidence type="ECO:0000313" key="2">
    <source>
        <dbReference type="Proteomes" id="UP001165960"/>
    </source>
</evidence>
<name>A0ACC2UJT6_9FUNG</name>
<dbReference type="Proteomes" id="UP001165960">
    <property type="component" value="Unassembled WGS sequence"/>
</dbReference>